<reference evidence="2" key="1">
    <citation type="submission" date="2015-07" db="EMBL/GenBank/DDBJ databases">
        <title>Fjat-14235 jcm11544.</title>
        <authorList>
            <person name="Liu B."/>
            <person name="Wang J."/>
            <person name="Zhu Y."/>
            <person name="Liu G."/>
            <person name="Chen Q."/>
            <person name="Chen Z."/>
            <person name="Lan J."/>
            <person name="Che J."/>
            <person name="Ge C."/>
            <person name="Shi H."/>
            <person name="Pan Z."/>
            <person name="Liu X."/>
        </authorList>
    </citation>
    <scope>NUCLEOTIDE SEQUENCE [LARGE SCALE GENOMIC DNA]</scope>
    <source>
        <strain evidence="2">JCM 11544</strain>
    </source>
</reference>
<dbReference type="RefSeq" id="WP_053427436.1">
    <property type="nucleotide sequence ID" value="NZ_JAUKEF010000001.1"/>
</dbReference>
<evidence type="ECO:0008006" key="3">
    <source>
        <dbReference type="Google" id="ProtNLM"/>
    </source>
</evidence>
<dbReference type="SFLD" id="SFLDS00003">
    <property type="entry name" value="Haloacid_Dehalogenase"/>
    <property type="match status" value="1"/>
</dbReference>
<dbReference type="InterPro" id="IPR036412">
    <property type="entry name" value="HAD-like_sf"/>
</dbReference>
<organism evidence="1 2">
    <name type="scientific">Rossellomorea marisflavi</name>
    <dbReference type="NCBI Taxonomy" id="189381"/>
    <lineage>
        <taxon>Bacteria</taxon>
        <taxon>Bacillati</taxon>
        <taxon>Bacillota</taxon>
        <taxon>Bacilli</taxon>
        <taxon>Bacillales</taxon>
        <taxon>Bacillaceae</taxon>
        <taxon>Rossellomorea</taxon>
    </lineage>
</organism>
<dbReference type="NCBIfam" id="TIGR01484">
    <property type="entry name" value="HAD-SF-IIB"/>
    <property type="match status" value="1"/>
</dbReference>
<dbReference type="CDD" id="cd07517">
    <property type="entry name" value="HAD_HPP"/>
    <property type="match status" value="1"/>
</dbReference>
<dbReference type="Gene3D" id="3.40.50.1000">
    <property type="entry name" value="HAD superfamily/HAD-like"/>
    <property type="match status" value="1"/>
</dbReference>
<dbReference type="SFLD" id="SFLDG01140">
    <property type="entry name" value="C2.B:_Phosphomannomutase_and_P"/>
    <property type="match status" value="1"/>
</dbReference>
<dbReference type="GO" id="GO:0005829">
    <property type="term" value="C:cytosol"/>
    <property type="evidence" value="ECO:0007669"/>
    <property type="project" value="TreeGrafter"/>
</dbReference>
<dbReference type="Pfam" id="PF08282">
    <property type="entry name" value="Hydrolase_3"/>
    <property type="match status" value="1"/>
</dbReference>
<name>A0A0M0GQZ1_9BACI</name>
<dbReference type="NCBIfam" id="TIGR00099">
    <property type="entry name" value="Cof-subfamily"/>
    <property type="match status" value="1"/>
</dbReference>
<dbReference type="Proteomes" id="UP000037405">
    <property type="component" value="Unassembled WGS sequence"/>
</dbReference>
<dbReference type="InterPro" id="IPR006379">
    <property type="entry name" value="HAD-SF_hydro_IIB"/>
</dbReference>
<dbReference type="SUPFAM" id="SSF56784">
    <property type="entry name" value="HAD-like"/>
    <property type="match status" value="1"/>
</dbReference>
<dbReference type="PANTHER" id="PTHR10000">
    <property type="entry name" value="PHOSPHOSERINE PHOSPHATASE"/>
    <property type="match status" value="1"/>
</dbReference>
<dbReference type="AlphaFoldDB" id="A0A0M0GQZ1"/>
<dbReference type="GO" id="GO:0016791">
    <property type="term" value="F:phosphatase activity"/>
    <property type="evidence" value="ECO:0007669"/>
    <property type="project" value="TreeGrafter"/>
</dbReference>
<dbReference type="Gene3D" id="3.30.1240.10">
    <property type="match status" value="1"/>
</dbReference>
<evidence type="ECO:0000313" key="1">
    <source>
        <dbReference type="EMBL" id="KON92259.1"/>
    </source>
</evidence>
<gene>
    <name evidence="1" type="ORF">AF331_07340</name>
</gene>
<dbReference type="PANTHER" id="PTHR10000:SF25">
    <property type="entry name" value="PHOSPHATASE YKRA-RELATED"/>
    <property type="match status" value="1"/>
</dbReference>
<dbReference type="SFLD" id="SFLDG01144">
    <property type="entry name" value="C2.B.4:_PGP_Like"/>
    <property type="match status" value="1"/>
</dbReference>
<evidence type="ECO:0000313" key="2">
    <source>
        <dbReference type="Proteomes" id="UP000037405"/>
    </source>
</evidence>
<dbReference type="GO" id="GO:0000287">
    <property type="term" value="F:magnesium ion binding"/>
    <property type="evidence" value="ECO:0007669"/>
    <property type="project" value="TreeGrafter"/>
</dbReference>
<dbReference type="InterPro" id="IPR023214">
    <property type="entry name" value="HAD_sf"/>
</dbReference>
<accession>A0A0M0GQZ1</accession>
<dbReference type="EMBL" id="LGUE01000001">
    <property type="protein sequence ID" value="KON92259.1"/>
    <property type="molecule type" value="Genomic_DNA"/>
</dbReference>
<sequence>MSKIVFFDIDGTLLDHDKKLPSSTKEAISRLKENGTFVAIATGRAPFMYEPLREELGIDSYVSFNGQYVVFENNVIYTNPLDTGRLEALLEDSEAKGHPVVHLDHETMKANHEDDEYINKSMASLKFTHPECQPEFYKGRDIYQSLLFCDEEEEMFYRENYPEFSFIRWHEHSMDILPDGGSKAEGIKRMIDKLGFRMEDVYAFGDGLNDIEMIKGVGTGVAMGNAVEELKRHADLVTADVADEGISKALSKLGLI</sequence>
<dbReference type="InterPro" id="IPR000150">
    <property type="entry name" value="Cof"/>
</dbReference>
<dbReference type="PROSITE" id="PS01229">
    <property type="entry name" value="COF_2"/>
    <property type="match status" value="1"/>
</dbReference>
<protein>
    <recommendedName>
        <fullName evidence="3">Cof-type HAD-IIB family hydrolase</fullName>
    </recommendedName>
</protein>
<dbReference type="OrthoDB" id="9810101at2"/>
<dbReference type="STRING" id="189381.GCA_900166615_02807"/>
<comment type="caution">
    <text evidence="1">The sequence shown here is derived from an EMBL/GenBank/DDBJ whole genome shotgun (WGS) entry which is preliminary data.</text>
</comment>
<keyword evidence="2" id="KW-1185">Reference proteome</keyword>
<proteinExistence type="predicted"/>
<dbReference type="PATRIC" id="fig|189381.12.peg.1618"/>